<keyword evidence="1" id="KW-0413">Isomerase</keyword>
<dbReference type="InterPro" id="IPR004220">
    <property type="entry name" value="5-COMe_2-OHmuconate_Isoase"/>
</dbReference>
<dbReference type="GO" id="GO:0008704">
    <property type="term" value="F:5-carboxymethyl-2-hydroxymuconate delta-isomerase activity"/>
    <property type="evidence" value="ECO:0007669"/>
    <property type="project" value="UniProtKB-EC"/>
</dbReference>
<reference evidence="1 2" key="1">
    <citation type="submission" date="2020-04" db="EMBL/GenBank/DDBJ databases">
        <authorList>
            <person name="De Canck E."/>
        </authorList>
    </citation>
    <scope>NUCLEOTIDE SEQUENCE [LARGE SCALE GENOMIC DNA]</scope>
    <source>
        <strain evidence="1 2">LMG 28138</strain>
    </source>
</reference>
<dbReference type="EMBL" id="CADIKM010000018">
    <property type="protein sequence ID" value="CAB3793826.1"/>
    <property type="molecule type" value="Genomic_DNA"/>
</dbReference>
<accession>A0A6S7BJV7</accession>
<dbReference type="InterPro" id="IPR014347">
    <property type="entry name" value="Tautomerase/MIF_sf"/>
</dbReference>
<dbReference type="Proteomes" id="UP000494115">
    <property type="component" value="Unassembled WGS sequence"/>
</dbReference>
<dbReference type="RefSeq" id="WP_175106105.1">
    <property type="nucleotide sequence ID" value="NZ_CADIKM010000018.1"/>
</dbReference>
<organism evidence="1 2">
    <name type="scientific">Pararobbsia alpina</name>
    <dbReference type="NCBI Taxonomy" id="621374"/>
    <lineage>
        <taxon>Bacteria</taxon>
        <taxon>Pseudomonadati</taxon>
        <taxon>Pseudomonadota</taxon>
        <taxon>Betaproteobacteria</taxon>
        <taxon>Burkholderiales</taxon>
        <taxon>Burkholderiaceae</taxon>
        <taxon>Pararobbsia</taxon>
    </lineage>
</organism>
<protein>
    <submittedName>
        <fullName evidence="1">5-carboxymethyl-2-hydroxymuconate Delta-isomerase</fullName>
        <ecNumber evidence="1">5.3.3.10</ecNumber>
    </submittedName>
</protein>
<dbReference type="EC" id="5.3.3.10" evidence="1"/>
<dbReference type="Gene3D" id="3.30.429.10">
    <property type="entry name" value="Macrophage Migration Inhibitory Factor"/>
    <property type="match status" value="1"/>
</dbReference>
<dbReference type="PANTHER" id="PTHR37950">
    <property type="entry name" value="4-HYDROXYPHENYLACETATE CATABOLISM PROTEIN"/>
    <property type="match status" value="1"/>
</dbReference>
<name>A0A6S7BJV7_9BURK</name>
<evidence type="ECO:0000313" key="1">
    <source>
        <dbReference type="EMBL" id="CAB3793826.1"/>
    </source>
</evidence>
<dbReference type="AlphaFoldDB" id="A0A6S7BJV7"/>
<proteinExistence type="predicted"/>
<dbReference type="SUPFAM" id="SSF55331">
    <property type="entry name" value="Tautomerase/MIF"/>
    <property type="match status" value="1"/>
</dbReference>
<keyword evidence="2" id="KW-1185">Reference proteome</keyword>
<dbReference type="PANTHER" id="PTHR37950:SF1">
    <property type="entry name" value="4-HYDROXYPHENYLACETATE CATABOLISM PROTEIN"/>
    <property type="match status" value="1"/>
</dbReference>
<sequence>MPHLTILYTPNLDRPASEGGSDMSALCQALAETMVAQRDEAGQPVFPVGGVRVLAFPAAHFAVADGGAAGRAAGGTGDYAFVYLNLRMGRGRNAAVHEAVGKALDERVKVHFKPLLATRHVGITLQIDEGSEVFNARNSSLHPLFNKG</sequence>
<dbReference type="Pfam" id="PF02962">
    <property type="entry name" value="CHMI"/>
    <property type="match status" value="1"/>
</dbReference>
<evidence type="ECO:0000313" key="2">
    <source>
        <dbReference type="Proteomes" id="UP000494115"/>
    </source>
</evidence>
<gene>
    <name evidence="1" type="primary">hpcD_1</name>
    <name evidence="1" type="ORF">LMG28138_03586</name>
</gene>